<feature type="region of interest" description="Disordered" evidence="1">
    <location>
        <begin position="1"/>
        <end position="92"/>
    </location>
</feature>
<keyword evidence="2" id="KW-0472">Membrane</keyword>
<keyword evidence="4" id="KW-1185">Reference proteome</keyword>
<feature type="region of interest" description="Disordered" evidence="1">
    <location>
        <begin position="151"/>
        <end position="172"/>
    </location>
</feature>
<comment type="caution">
    <text evidence="3">The sequence shown here is derived from an EMBL/GenBank/DDBJ whole genome shotgun (WGS) entry which is preliminary data.</text>
</comment>
<dbReference type="AlphaFoldDB" id="A0ABD2WWR5"/>
<evidence type="ECO:0000313" key="4">
    <source>
        <dbReference type="Proteomes" id="UP001627154"/>
    </source>
</evidence>
<gene>
    <name evidence="3" type="ORF">TKK_008792</name>
</gene>
<dbReference type="EMBL" id="JBJJXI010000064">
    <property type="protein sequence ID" value="KAL3397456.1"/>
    <property type="molecule type" value="Genomic_DNA"/>
</dbReference>
<protein>
    <submittedName>
        <fullName evidence="3">Uncharacterized protein</fullName>
    </submittedName>
</protein>
<accession>A0ABD2WWR5</accession>
<evidence type="ECO:0000313" key="3">
    <source>
        <dbReference type="EMBL" id="KAL3397456.1"/>
    </source>
</evidence>
<reference evidence="3 4" key="1">
    <citation type="journal article" date="2024" name="bioRxiv">
        <title>A reference genome for Trichogramma kaykai: A tiny desert-dwelling parasitoid wasp with competing sex-ratio distorters.</title>
        <authorList>
            <person name="Culotta J."/>
            <person name="Lindsey A.R."/>
        </authorList>
    </citation>
    <scope>NUCLEOTIDE SEQUENCE [LARGE SCALE GENOMIC DNA]</scope>
    <source>
        <strain evidence="3 4">KSX58</strain>
    </source>
</reference>
<feature type="compositionally biased region" description="Polar residues" evidence="1">
    <location>
        <begin position="62"/>
        <end position="76"/>
    </location>
</feature>
<feature type="transmembrane region" description="Helical" evidence="2">
    <location>
        <begin position="227"/>
        <end position="247"/>
    </location>
</feature>
<proteinExistence type="predicted"/>
<name>A0ABD2WWR5_9HYME</name>
<dbReference type="Proteomes" id="UP001627154">
    <property type="component" value="Unassembled WGS sequence"/>
</dbReference>
<sequence length="274" mass="30616">MTLEKDKPAPGQSPRKSPRKPSIDQLMTTYRPPNMIQKERSPPRPHSSSSSSLSRESDTPDKSQSNEALTKAQSLDSPALEGAQSSGDEGQLFVQKNVAAHIQSIHKLQEQAEPLPRVESPVVEGPLPASPKSPVKPPDNLLGPVSRIPILTSNENDISPSDEGIPTPETDARTVDNPVVIYQNPTSENPEVVTHLPSEQRTRGQNPQLTRIQWLCHPNLWDLDCKFWTAVLLFIGIVVWTGVMIYYKFKKPAFDDHIHDDHDLPVIRRQWGHH</sequence>
<evidence type="ECO:0000256" key="2">
    <source>
        <dbReference type="SAM" id="Phobius"/>
    </source>
</evidence>
<organism evidence="3 4">
    <name type="scientific">Trichogramma kaykai</name>
    <dbReference type="NCBI Taxonomy" id="54128"/>
    <lineage>
        <taxon>Eukaryota</taxon>
        <taxon>Metazoa</taxon>
        <taxon>Ecdysozoa</taxon>
        <taxon>Arthropoda</taxon>
        <taxon>Hexapoda</taxon>
        <taxon>Insecta</taxon>
        <taxon>Pterygota</taxon>
        <taxon>Neoptera</taxon>
        <taxon>Endopterygota</taxon>
        <taxon>Hymenoptera</taxon>
        <taxon>Apocrita</taxon>
        <taxon>Proctotrupomorpha</taxon>
        <taxon>Chalcidoidea</taxon>
        <taxon>Trichogrammatidae</taxon>
        <taxon>Trichogramma</taxon>
    </lineage>
</organism>
<evidence type="ECO:0000256" key="1">
    <source>
        <dbReference type="SAM" id="MobiDB-lite"/>
    </source>
</evidence>
<keyword evidence="2" id="KW-0812">Transmembrane</keyword>
<keyword evidence="2" id="KW-1133">Transmembrane helix</keyword>